<dbReference type="AlphaFoldDB" id="A0A9N9EM63"/>
<protein>
    <submittedName>
        <fullName evidence="1">3208_t:CDS:1</fullName>
    </submittedName>
</protein>
<sequence length="70" mass="8345">IIDLNEEDEDFINNNDIWKYINVYPEQAKDTQSNDESIITITMAELKEERRRIQSKRMIDLGWKTVTPIC</sequence>
<keyword evidence="2" id="KW-1185">Reference proteome</keyword>
<comment type="caution">
    <text evidence="1">The sequence shown here is derived from an EMBL/GenBank/DDBJ whole genome shotgun (WGS) entry which is preliminary data.</text>
</comment>
<reference evidence="1" key="1">
    <citation type="submission" date="2021-06" db="EMBL/GenBank/DDBJ databases">
        <authorList>
            <person name="Kallberg Y."/>
            <person name="Tangrot J."/>
            <person name="Rosling A."/>
        </authorList>
    </citation>
    <scope>NUCLEOTIDE SEQUENCE</scope>
    <source>
        <strain evidence="1">MT106</strain>
    </source>
</reference>
<evidence type="ECO:0000313" key="2">
    <source>
        <dbReference type="Proteomes" id="UP000789831"/>
    </source>
</evidence>
<gene>
    <name evidence="1" type="ORF">AGERDE_LOCUS12740</name>
</gene>
<accession>A0A9N9EM63</accession>
<dbReference type="Proteomes" id="UP000789831">
    <property type="component" value="Unassembled WGS sequence"/>
</dbReference>
<feature type="non-terminal residue" evidence="1">
    <location>
        <position position="1"/>
    </location>
</feature>
<dbReference type="EMBL" id="CAJVPL010010997">
    <property type="protein sequence ID" value="CAG8682672.1"/>
    <property type="molecule type" value="Genomic_DNA"/>
</dbReference>
<organism evidence="1 2">
    <name type="scientific">Ambispora gerdemannii</name>
    <dbReference type="NCBI Taxonomy" id="144530"/>
    <lineage>
        <taxon>Eukaryota</taxon>
        <taxon>Fungi</taxon>
        <taxon>Fungi incertae sedis</taxon>
        <taxon>Mucoromycota</taxon>
        <taxon>Glomeromycotina</taxon>
        <taxon>Glomeromycetes</taxon>
        <taxon>Archaeosporales</taxon>
        <taxon>Ambisporaceae</taxon>
        <taxon>Ambispora</taxon>
    </lineage>
</organism>
<proteinExistence type="predicted"/>
<name>A0A9N9EM63_9GLOM</name>
<evidence type="ECO:0000313" key="1">
    <source>
        <dbReference type="EMBL" id="CAG8682672.1"/>
    </source>
</evidence>